<dbReference type="Pfam" id="PF03466">
    <property type="entry name" value="LysR_substrate"/>
    <property type="match status" value="1"/>
</dbReference>
<keyword evidence="2" id="KW-0805">Transcription regulation</keyword>
<comment type="similarity">
    <text evidence="1">Belongs to the LysR transcriptional regulatory family.</text>
</comment>
<feature type="domain" description="HTH lysR-type" evidence="5">
    <location>
        <begin position="3"/>
        <end position="60"/>
    </location>
</feature>
<reference evidence="6 7" key="1">
    <citation type="journal article" date="2012" name="BMC Genomics">
        <title>Comparative genomics of bacteria in the genus Providencia isolated from wild Drosophila melanogaster.</title>
        <authorList>
            <person name="Galac M.R."/>
            <person name="Lazzaro B.P."/>
        </authorList>
    </citation>
    <scope>NUCLEOTIDE SEQUENCE [LARGE SCALE GENOMIC DNA]</scope>
    <source>
        <strain evidence="6 7">DSM 19968</strain>
    </source>
</reference>
<dbReference type="AlphaFoldDB" id="K8WS17"/>
<evidence type="ECO:0000256" key="3">
    <source>
        <dbReference type="ARBA" id="ARBA00023125"/>
    </source>
</evidence>
<evidence type="ECO:0000256" key="1">
    <source>
        <dbReference type="ARBA" id="ARBA00009437"/>
    </source>
</evidence>
<evidence type="ECO:0000256" key="2">
    <source>
        <dbReference type="ARBA" id="ARBA00023015"/>
    </source>
</evidence>
<dbReference type="Pfam" id="PF00126">
    <property type="entry name" value="HTH_1"/>
    <property type="match status" value="1"/>
</dbReference>
<dbReference type="RefSeq" id="WP_008912501.1">
    <property type="nucleotide sequence ID" value="NZ_KB233223.1"/>
</dbReference>
<keyword evidence="7" id="KW-1185">Reference proteome</keyword>
<dbReference type="Gene3D" id="3.40.190.290">
    <property type="match status" value="1"/>
</dbReference>
<evidence type="ECO:0000313" key="7">
    <source>
        <dbReference type="Proteomes" id="UP000009336"/>
    </source>
</evidence>
<dbReference type="SUPFAM" id="SSF53850">
    <property type="entry name" value="Periplasmic binding protein-like II"/>
    <property type="match status" value="1"/>
</dbReference>
<dbReference type="eggNOG" id="COG0583">
    <property type="taxonomic scope" value="Bacteria"/>
</dbReference>
<dbReference type="SUPFAM" id="SSF46785">
    <property type="entry name" value="Winged helix' DNA-binding domain"/>
    <property type="match status" value="1"/>
</dbReference>
<dbReference type="Gene3D" id="1.10.10.10">
    <property type="entry name" value="Winged helix-like DNA-binding domain superfamily/Winged helix DNA-binding domain"/>
    <property type="match status" value="1"/>
</dbReference>
<dbReference type="Proteomes" id="UP000009336">
    <property type="component" value="Unassembled WGS sequence"/>
</dbReference>
<dbReference type="PRINTS" id="PR00039">
    <property type="entry name" value="HTHLYSR"/>
</dbReference>
<dbReference type="PROSITE" id="PS50931">
    <property type="entry name" value="HTH_LYSR"/>
    <property type="match status" value="1"/>
</dbReference>
<dbReference type="OrthoDB" id="9808620at2"/>
<dbReference type="InterPro" id="IPR005119">
    <property type="entry name" value="LysR_subst-bd"/>
</dbReference>
<dbReference type="HOGENOM" id="CLU_039613_6_1_6"/>
<sequence>MNVTLKQLKVFLSIVHHQNMTLAAQSLYMTKGAISQNLAALESQLNVRLFDRINSKLYLSQAGAKLIPLADELINRAECIDSTFSFSDALPRIKVGCTKSIAVFFLPNLLSKFEAELGYLPEIIIDNAYAIEGMLNRYELDIALLESAVTDINLSCEYWMTDEMVVVSSSNHPFTQQKSISYPQLNQSRWILREPNSASRRFFENQLAIKLKNPISAFTLNSFDAILLNVYNQLGLTFISNEVFNHPFYSEHFTKLNIDDSFFRKFNIVYHKDKFLTQDIVDWIDFIKKSSNSV</sequence>
<dbReference type="InterPro" id="IPR036388">
    <property type="entry name" value="WH-like_DNA-bd_sf"/>
</dbReference>
<keyword evidence="3" id="KW-0238">DNA-binding</keyword>
<comment type="caution">
    <text evidence="6">The sequence shown here is derived from an EMBL/GenBank/DDBJ whole genome shotgun (WGS) entry which is preliminary data.</text>
</comment>
<gene>
    <name evidence="6" type="ORF">OOA_12535</name>
</gene>
<protein>
    <submittedName>
        <fullName evidence="6">LysR family transcriptional regulator</fullName>
    </submittedName>
</protein>
<dbReference type="InterPro" id="IPR036390">
    <property type="entry name" value="WH_DNA-bd_sf"/>
</dbReference>
<dbReference type="STRING" id="1141662.OOA_12535"/>
<dbReference type="GO" id="GO:0003700">
    <property type="term" value="F:DNA-binding transcription factor activity"/>
    <property type="evidence" value="ECO:0007669"/>
    <property type="project" value="InterPro"/>
</dbReference>
<accession>K8WS17</accession>
<dbReference type="EMBL" id="AKKL01000034">
    <property type="protein sequence ID" value="EKT60242.1"/>
    <property type="molecule type" value="Genomic_DNA"/>
</dbReference>
<proteinExistence type="inferred from homology"/>
<organism evidence="6 7">
    <name type="scientific">Providencia burhodogranariea DSM 19968</name>
    <dbReference type="NCBI Taxonomy" id="1141662"/>
    <lineage>
        <taxon>Bacteria</taxon>
        <taxon>Pseudomonadati</taxon>
        <taxon>Pseudomonadota</taxon>
        <taxon>Gammaproteobacteria</taxon>
        <taxon>Enterobacterales</taxon>
        <taxon>Morganellaceae</taxon>
        <taxon>Providencia</taxon>
    </lineage>
</organism>
<name>K8WS17_9GAMM</name>
<dbReference type="PATRIC" id="fig|1141662.3.peg.2544"/>
<dbReference type="PANTHER" id="PTHR30126:SF94">
    <property type="entry name" value="LYSR FAMILY TRANSCRIPTIONAL REGULATOR"/>
    <property type="match status" value="1"/>
</dbReference>
<dbReference type="InterPro" id="IPR000847">
    <property type="entry name" value="LysR_HTH_N"/>
</dbReference>
<dbReference type="PANTHER" id="PTHR30126">
    <property type="entry name" value="HTH-TYPE TRANSCRIPTIONAL REGULATOR"/>
    <property type="match status" value="1"/>
</dbReference>
<keyword evidence="4" id="KW-0804">Transcription</keyword>
<evidence type="ECO:0000313" key="6">
    <source>
        <dbReference type="EMBL" id="EKT60242.1"/>
    </source>
</evidence>
<evidence type="ECO:0000259" key="5">
    <source>
        <dbReference type="PROSITE" id="PS50931"/>
    </source>
</evidence>
<dbReference type="GO" id="GO:0000976">
    <property type="term" value="F:transcription cis-regulatory region binding"/>
    <property type="evidence" value="ECO:0007669"/>
    <property type="project" value="TreeGrafter"/>
</dbReference>
<evidence type="ECO:0000256" key="4">
    <source>
        <dbReference type="ARBA" id="ARBA00023163"/>
    </source>
</evidence>